<dbReference type="PANTHER" id="PTHR10151">
    <property type="entry name" value="ECTONUCLEOTIDE PYROPHOSPHATASE/PHOSPHODIESTERASE"/>
    <property type="match status" value="1"/>
</dbReference>
<dbReference type="NCBIfam" id="TIGR02335">
    <property type="entry name" value="hydr_PhnA"/>
    <property type="match status" value="1"/>
</dbReference>
<protein>
    <submittedName>
        <fullName evidence="1">Phosphonoacetate hydrolase</fullName>
        <ecNumber evidence="1">3.11.1.2</ecNumber>
    </submittedName>
</protein>
<evidence type="ECO:0000313" key="1">
    <source>
        <dbReference type="EMBL" id="MBB5039502.1"/>
    </source>
</evidence>
<dbReference type="Proteomes" id="UP000534294">
    <property type="component" value="Unassembled WGS sequence"/>
</dbReference>
<dbReference type="EMBL" id="JACHIF010000009">
    <property type="protein sequence ID" value="MBB5039502.1"/>
    <property type="molecule type" value="Genomic_DNA"/>
</dbReference>
<dbReference type="Gene3D" id="3.40.720.10">
    <property type="entry name" value="Alkaline Phosphatase, subunit A"/>
    <property type="match status" value="1"/>
</dbReference>
<dbReference type="InterPro" id="IPR017850">
    <property type="entry name" value="Alkaline_phosphatase_core_sf"/>
</dbReference>
<dbReference type="Pfam" id="PF01663">
    <property type="entry name" value="Phosphodiest"/>
    <property type="match status" value="1"/>
</dbReference>
<dbReference type="RefSeq" id="WP_184211346.1">
    <property type="nucleotide sequence ID" value="NZ_JACHIF010000009.1"/>
</dbReference>
<gene>
    <name evidence="1" type="ORF">HNQ64_003777</name>
</gene>
<dbReference type="GO" id="GO:0047400">
    <property type="term" value="F:phosphonoacetate hydrolase activity"/>
    <property type="evidence" value="ECO:0007669"/>
    <property type="project" value="UniProtKB-EC"/>
</dbReference>
<evidence type="ECO:0000313" key="2">
    <source>
        <dbReference type="Proteomes" id="UP000534294"/>
    </source>
</evidence>
<name>A0A7W7YNV4_9BACT</name>
<dbReference type="InterPro" id="IPR023116">
    <property type="entry name" value="Phosphonoacetate_hydro_insert"/>
</dbReference>
<dbReference type="Gene3D" id="3.30.1360.110">
    <property type="entry name" value="Domain 2, Phosphonoacetate Hydrolase"/>
    <property type="match status" value="1"/>
</dbReference>
<dbReference type="SUPFAM" id="SSF53649">
    <property type="entry name" value="Alkaline phosphatase-like"/>
    <property type="match status" value="1"/>
</dbReference>
<keyword evidence="1" id="KW-0378">Hydrolase</keyword>
<dbReference type="InterPro" id="IPR012710">
    <property type="entry name" value="Phosphonoacetate_hydro"/>
</dbReference>
<sequence>MPNAVSFSVNGRTYSPPARPIVVICLDGSADEYLDVALAQGRMPHLAQLSLQGWRGFARAAMPTFTNVNNSSIVTGVPPSVHGIGGNFFFDNITGQEVMMNSAQYLRAETIFRHAQLAGRKVAVVTAKEKLRDIFASGLISEGGIAFSTEKARSAVMETHGIADVEALCGPQPEIYSGEASVYVLRAGAALLAAGRADFLYLSTTDYMQHKHTPQEPEVVDFYAAIDEEIGKLIALGAIVGVTADHGMNDKQTAEGTPNVIYLETELEAAFGPGFRVILPITDPYVVHHGALGSFAQIHVPEGADVAAIQHWLALRKGITECHDRSTAARLMELPEDRMGDLVVASGRDVVLGRSPDWHDLKAIEGGLRSHGGRYEEMVPLLFSEPLNATYSGRARADVRNFDIFEITCNGTHTA</sequence>
<dbReference type="EC" id="3.11.1.2" evidence="1"/>
<reference evidence="1 2" key="1">
    <citation type="submission" date="2020-08" db="EMBL/GenBank/DDBJ databases">
        <title>Genomic Encyclopedia of Type Strains, Phase IV (KMG-IV): sequencing the most valuable type-strain genomes for metagenomic binning, comparative biology and taxonomic classification.</title>
        <authorList>
            <person name="Goeker M."/>
        </authorList>
    </citation>
    <scope>NUCLEOTIDE SEQUENCE [LARGE SCALE GENOMIC DNA]</scope>
    <source>
        <strain evidence="1 2">DSM 12251</strain>
    </source>
</reference>
<dbReference type="InterPro" id="IPR002591">
    <property type="entry name" value="Phosphodiest/P_Trfase"/>
</dbReference>
<dbReference type="PANTHER" id="PTHR10151:SF120">
    <property type="entry name" value="BIS(5'-ADENOSYL)-TRIPHOSPHATASE"/>
    <property type="match status" value="1"/>
</dbReference>
<keyword evidence="2" id="KW-1185">Reference proteome</keyword>
<organism evidence="1 2">
    <name type="scientific">Prosthecobacter dejongeii</name>
    <dbReference type="NCBI Taxonomy" id="48465"/>
    <lineage>
        <taxon>Bacteria</taxon>
        <taxon>Pseudomonadati</taxon>
        <taxon>Verrucomicrobiota</taxon>
        <taxon>Verrucomicrobiia</taxon>
        <taxon>Verrucomicrobiales</taxon>
        <taxon>Verrucomicrobiaceae</taxon>
        <taxon>Prosthecobacter</taxon>
    </lineage>
</organism>
<comment type="caution">
    <text evidence="1">The sequence shown here is derived from an EMBL/GenBank/DDBJ whole genome shotgun (WGS) entry which is preliminary data.</text>
</comment>
<dbReference type="AlphaFoldDB" id="A0A7W7YNV4"/>
<proteinExistence type="predicted"/>
<accession>A0A7W7YNV4</accession>